<dbReference type="AlphaFoldDB" id="A0A8D8X7M4"/>
<proteinExistence type="inferred from homology"/>
<dbReference type="GO" id="GO:0034765">
    <property type="term" value="P:regulation of monoatomic ion transmembrane transport"/>
    <property type="evidence" value="ECO:0007669"/>
    <property type="project" value="TreeGrafter"/>
</dbReference>
<evidence type="ECO:0000256" key="2">
    <source>
        <dbReference type="SAM" id="Phobius"/>
    </source>
</evidence>
<keyword evidence="2" id="KW-1133">Transmembrane helix</keyword>
<dbReference type="InterPro" id="IPR016449">
    <property type="entry name" value="K_chnl_inward-rec_Kir"/>
</dbReference>
<dbReference type="GO" id="GO:0005242">
    <property type="term" value="F:inward rectifier potassium channel activity"/>
    <property type="evidence" value="ECO:0007669"/>
    <property type="project" value="InterPro"/>
</dbReference>
<dbReference type="GO" id="GO:1990573">
    <property type="term" value="P:potassium ion import across plasma membrane"/>
    <property type="evidence" value="ECO:0007669"/>
    <property type="project" value="TreeGrafter"/>
</dbReference>
<accession>A0A8D8X7M4</accession>
<keyword evidence="1 4" id="KW-0407">Ion channel</keyword>
<dbReference type="EMBL" id="HBUF01268304">
    <property type="protein sequence ID" value="CAG6684605.1"/>
    <property type="molecule type" value="Transcribed_RNA"/>
</dbReference>
<evidence type="ECO:0000256" key="1">
    <source>
        <dbReference type="RuleBase" id="RU003822"/>
    </source>
</evidence>
<dbReference type="Pfam" id="PF01007">
    <property type="entry name" value="IRK"/>
    <property type="match status" value="1"/>
</dbReference>
<comment type="similarity">
    <text evidence="1">Belongs to the inward rectifier-type potassium channel (TC 1.A.2.1) family.</text>
</comment>
<evidence type="ECO:0000259" key="3">
    <source>
        <dbReference type="Pfam" id="PF01007"/>
    </source>
</evidence>
<name>A0A8D8X7M4_9HEMI</name>
<keyword evidence="1" id="KW-0851">Voltage-gated channel</keyword>
<protein>
    <submittedName>
        <fullName evidence="4">Inward rectifier potassium channel 2</fullName>
    </submittedName>
</protein>
<feature type="domain" description="Potassium channel inwardly rectifying transmembrane" evidence="3">
    <location>
        <begin position="38"/>
        <end position="88"/>
    </location>
</feature>
<keyword evidence="1" id="KW-0633">Potassium transport</keyword>
<dbReference type="InterPro" id="IPR040445">
    <property type="entry name" value="Kir_TM"/>
</dbReference>
<keyword evidence="1" id="KW-0630">Potassium</keyword>
<keyword evidence="1 2" id="KW-0812">Transmembrane</keyword>
<dbReference type="PANTHER" id="PTHR11767">
    <property type="entry name" value="INWARD RECTIFIER POTASSIUM CHANNEL"/>
    <property type="match status" value="1"/>
</dbReference>
<keyword evidence="1" id="KW-0813">Transport</keyword>
<sequence>MLRNITKLQFIRNPSLWSSFFPRKIRSALRRKLLRRTVAKHGNDHVIQINIAERKSRFLWDIFTTLVEIQWRWTLLLCIMGFVLTWFGIHDGFSLRQAVSSQAAHRNTAILPNSGHQHAGRSAVPHVQGWRFEGEESHYKG</sequence>
<dbReference type="GO" id="GO:0034702">
    <property type="term" value="C:monoatomic ion channel complex"/>
    <property type="evidence" value="ECO:0007669"/>
    <property type="project" value="UniProtKB-KW"/>
</dbReference>
<dbReference type="PANTHER" id="PTHR11767:SF102">
    <property type="entry name" value="INWARDLY RECTIFYING POTASSIUM CHANNEL 1, ISOFORM F"/>
    <property type="match status" value="1"/>
</dbReference>
<comment type="subcellular location">
    <subcellularLocation>
        <location evidence="1">Membrane</location>
        <topology evidence="1">Multi-pass membrane protein</topology>
    </subcellularLocation>
</comment>
<organism evidence="4">
    <name type="scientific">Cacopsylla melanoneura</name>
    <dbReference type="NCBI Taxonomy" id="428564"/>
    <lineage>
        <taxon>Eukaryota</taxon>
        <taxon>Metazoa</taxon>
        <taxon>Ecdysozoa</taxon>
        <taxon>Arthropoda</taxon>
        <taxon>Hexapoda</taxon>
        <taxon>Insecta</taxon>
        <taxon>Pterygota</taxon>
        <taxon>Neoptera</taxon>
        <taxon>Paraneoptera</taxon>
        <taxon>Hemiptera</taxon>
        <taxon>Sternorrhyncha</taxon>
        <taxon>Psylloidea</taxon>
        <taxon>Psyllidae</taxon>
        <taxon>Psyllinae</taxon>
        <taxon>Cacopsylla</taxon>
    </lineage>
</organism>
<keyword evidence="2" id="KW-0472">Membrane</keyword>
<dbReference type="GO" id="GO:0005886">
    <property type="term" value="C:plasma membrane"/>
    <property type="evidence" value="ECO:0007669"/>
    <property type="project" value="TreeGrafter"/>
</dbReference>
<dbReference type="Gene3D" id="1.10.287.70">
    <property type="match status" value="1"/>
</dbReference>
<evidence type="ECO:0000313" key="4">
    <source>
        <dbReference type="EMBL" id="CAG6684605.1"/>
    </source>
</evidence>
<keyword evidence="1" id="KW-0406">Ion transport</keyword>
<reference evidence="4" key="1">
    <citation type="submission" date="2021-05" db="EMBL/GenBank/DDBJ databases">
        <authorList>
            <person name="Alioto T."/>
            <person name="Alioto T."/>
            <person name="Gomez Garrido J."/>
        </authorList>
    </citation>
    <scope>NUCLEOTIDE SEQUENCE</scope>
</reference>
<feature type="transmembrane region" description="Helical" evidence="2">
    <location>
        <begin position="69"/>
        <end position="89"/>
    </location>
</feature>